<dbReference type="HOGENOM" id="CLU_167048_0_0_1"/>
<dbReference type="AlphaFoldDB" id="F2SMI9"/>
<organism evidence="2 3">
    <name type="scientific">Trichophyton rubrum (strain ATCC MYA-4607 / CBS 118892)</name>
    <name type="common">Athlete's foot fungus</name>
    <dbReference type="NCBI Taxonomy" id="559305"/>
    <lineage>
        <taxon>Eukaryota</taxon>
        <taxon>Fungi</taxon>
        <taxon>Dikarya</taxon>
        <taxon>Ascomycota</taxon>
        <taxon>Pezizomycotina</taxon>
        <taxon>Eurotiomycetes</taxon>
        <taxon>Eurotiomycetidae</taxon>
        <taxon>Onygenales</taxon>
        <taxon>Arthrodermataceae</taxon>
        <taxon>Trichophyton</taxon>
    </lineage>
</organism>
<evidence type="ECO:0000256" key="1">
    <source>
        <dbReference type="SAM" id="MobiDB-lite"/>
    </source>
</evidence>
<gene>
    <name evidence="2" type="ORF">TERG_03096</name>
</gene>
<dbReference type="VEuPathDB" id="FungiDB:TERG_03096"/>
<feature type="region of interest" description="Disordered" evidence="1">
    <location>
        <begin position="95"/>
        <end position="119"/>
    </location>
</feature>
<sequence>MWNEIVIWGFSTPGTPSTNPLLSMYGQDDREVDKILSLSNQSFTHVKHYDMISAARSRNNGNKKGGKQGKLRQAMSLDKKRVAIRIIIKQQMRCPQTGSNDWRSKKRRVTNDKQEFDVI</sequence>
<dbReference type="RefSeq" id="XP_047603997.1">
    <property type="nucleotide sequence ID" value="XM_047748023.1"/>
</dbReference>
<dbReference type="GeneID" id="10378420"/>
<proteinExistence type="predicted"/>
<keyword evidence="3" id="KW-1185">Reference proteome</keyword>
<evidence type="ECO:0000313" key="2">
    <source>
        <dbReference type="EMBL" id="EGD86841.2"/>
    </source>
</evidence>
<dbReference type="InParanoid" id="F2SMI9"/>
<dbReference type="EMBL" id="GG700650">
    <property type="protein sequence ID" value="EGD86841.2"/>
    <property type="molecule type" value="Genomic_DNA"/>
</dbReference>
<dbReference type="Proteomes" id="UP000008864">
    <property type="component" value="Unassembled WGS sequence"/>
</dbReference>
<protein>
    <submittedName>
        <fullName evidence="2">Uncharacterized protein</fullName>
    </submittedName>
</protein>
<feature type="compositionally biased region" description="Basic and acidic residues" evidence="1">
    <location>
        <begin position="109"/>
        <end position="119"/>
    </location>
</feature>
<name>F2SMI9_TRIRC</name>
<evidence type="ECO:0000313" key="3">
    <source>
        <dbReference type="Proteomes" id="UP000008864"/>
    </source>
</evidence>
<accession>F2SMI9</accession>
<reference evidence="3" key="1">
    <citation type="journal article" date="2012" name="MBio">
        <title>Comparative genome analysis of Trichophyton rubrum and related dermatophytes reveals candidate genes involved in infection.</title>
        <authorList>
            <person name="Martinez D.A."/>
            <person name="Oliver B.G."/>
            <person name="Graeser Y."/>
            <person name="Goldberg J.M."/>
            <person name="Li W."/>
            <person name="Martinez-Rossi N.M."/>
            <person name="Monod M."/>
            <person name="Shelest E."/>
            <person name="Barton R.C."/>
            <person name="Birch E."/>
            <person name="Brakhage A.A."/>
            <person name="Chen Z."/>
            <person name="Gurr S.J."/>
            <person name="Heiman D."/>
            <person name="Heitman J."/>
            <person name="Kosti I."/>
            <person name="Rossi A."/>
            <person name="Saif S."/>
            <person name="Samalova M."/>
            <person name="Saunders C.W."/>
            <person name="Shea T."/>
            <person name="Summerbell R.C."/>
            <person name="Xu J."/>
            <person name="Young S."/>
            <person name="Zeng Q."/>
            <person name="Birren B.W."/>
            <person name="Cuomo C.A."/>
            <person name="White T.C."/>
        </authorList>
    </citation>
    <scope>NUCLEOTIDE SEQUENCE [LARGE SCALE GENOMIC DNA]</scope>
    <source>
        <strain evidence="3">ATCC MYA-4607 / CBS 118892</strain>
    </source>
</reference>